<name>A0A371XBI3_9HYPH</name>
<dbReference type="EMBL" id="QURN01000012">
    <property type="protein sequence ID" value="RFC66586.1"/>
    <property type="molecule type" value="Genomic_DNA"/>
</dbReference>
<comment type="caution">
    <text evidence="1">The sequence shown here is derived from an EMBL/GenBank/DDBJ whole genome shotgun (WGS) entry which is preliminary data.</text>
</comment>
<evidence type="ECO:0008006" key="3">
    <source>
        <dbReference type="Google" id="ProtNLM"/>
    </source>
</evidence>
<sequence length="86" mass="9657">MEAAFTNDQNDQTISVVIELRFSPEELADIDRAAQYEGLDRVTFLQRAAIPGVRDALRMSDILQSLEGVGGEDPIFHWPTPPEKEK</sequence>
<organism evidence="1 2">
    <name type="scientific">Mesorhizobium denitrificans</name>
    <dbReference type="NCBI Taxonomy" id="2294114"/>
    <lineage>
        <taxon>Bacteria</taxon>
        <taxon>Pseudomonadati</taxon>
        <taxon>Pseudomonadota</taxon>
        <taxon>Alphaproteobacteria</taxon>
        <taxon>Hyphomicrobiales</taxon>
        <taxon>Phyllobacteriaceae</taxon>
        <taxon>Mesorhizobium</taxon>
    </lineage>
</organism>
<evidence type="ECO:0000313" key="2">
    <source>
        <dbReference type="Proteomes" id="UP000262379"/>
    </source>
</evidence>
<proteinExistence type="predicted"/>
<protein>
    <recommendedName>
        <fullName evidence="3">DUF1778 domain-containing protein</fullName>
    </recommendedName>
</protein>
<dbReference type="Proteomes" id="UP000262379">
    <property type="component" value="Unassembled WGS sequence"/>
</dbReference>
<gene>
    <name evidence="1" type="ORF">DY251_15130</name>
</gene>
<keyword evidence="2" id="KW-1185">Reference proteome</keyword>
<evidence type="ECO:0000313" key="1">
    <source>
        <dbReference type="EMBL" id="RFC66586.1"/>
    </source>
</evidence>
<accession>A0A371XBI3</accession>
<reference evidence="2" key="1">
    <citation type="submission" date="2018-08" db="EMBL/GenBank/DDBJ databases">
        <authorList>
            <person name="Im W.T."/>
        </authorList>
    </citation>
    <scope>NUCLEOTIDE SEQUENCE [LARGE SCALE GENOMIC DNA]</scope>
    <source>
        <strain evidence="2">LA-28</strain>
    </source>
</reference>
<dbReference type="AlphaFoldDB" id="A0A371XBI3"/>